<dbReference type="AlphaFoldDB" id="A0A5E4D461"/>
<name>A0A5E4D461_MARMO</name>
<protein>
    <submittedName>
        <fullName evidence="1">Uncharacterized protein</fullName>
    </submittedName>
</protein>
<proteinExistence type="predicted"/>
<keyword evidence="2" id="KW-1185">Reference proteome</keyword>
<dbReference type="Proteomes" id="UP000335636">
    <property type="component" value="Unassembled WGS sequence"/>
</dbReference>
<dbReference type="EMBL" id="CABDUW010003152">
    <property type="protein sequence ID" value="VTJ88778.1"/>
    <property type="molecule type" value="Genomic_DNA"/>
</dbReference>
<comment type="caution">
    <text evidence="1">The sequence shown here is derived from an EMBL/GenBank/DDBJ whole genome shotgun (WGS) entry which is preliminary data.</text>
</comment>
<accession>A0A5E4D461</accession>
<reference evidence="1" key="1">
    <citation type="submission" date="2019-04" db="EMBL/GenBank/DDBJ databases">
        <authorList>
            <person name="Alioto T."/>
            <person name="Alioto T."/>
        </authorList>
    </citation>
    <scope>NUCLEOTIDE SEQUENCE [LARGE SCALE GENOMIC DNA]</scope>
</reference>
<feature type="non-terminal residue" evidence="1">
    <location>
        <position position="1"/>
    </location>
</feature>
<gene>
    <name evidence="1" type="ORF">MONAX_5E040728</name>
</gene>
<evidence type="ECO:0000313" key="1">
    <source>
        <dbReference type="EMBL" id="VTJ88778.1"/>
    </source>
</evidence>
<sequence>YNIMKSCWRWSEDTRPSPRELRFRLEGAARTADDKTVLQVPELVVPELYASVAGISIESLSYSYSIL</sequence>
<evidence type="ECO:0000313" key="2">
    <source>
        <dbReference type="Proteomes" id="UP000335636"/>
    </source>
</evidence>
<organism evidence="1 2">
    <name type="scientific">Marmota monax</name>
    <name type="common">Woodchuck</name>
    <dbReference type="NCBI Taxonomy" id="9995"/>
    <lineage>
        <taxon>Eukaryota</taxon>
        <taxon>Metazoa</taxon>
        <taxon>Chordata</taxon>
        <taxon>Craniata</taxon>
        <taxon>Vertebrata</taxon>
        <taxon>Euteleostomi</taxon>
        <taxon>Mammalia</taxon>
        <taxon>Eutheria</taxon>
        <taxon>Euarchontoglires</taxon>
        <taxon>Glires</taxon>
        <taxon>Rodentia</taxon>
        <taxon>Sciuromorpha</taxon>
        <taxon>Sciuridae</taxon>
        <taxon>Xerinae</taxon>
        <taxon>Marmotini</taxon>
        <taxon>Marmota</taxon>
    </lineage>
</organism>